<name>A0ABR4HI63_9EURO</name>
<protein>
    <submittedName>
        <fullName evidence="1">Uncharacterized protein</fullName>
    </submittedName>
</protein>
<dbReference type="InterPro" id="IPR016170">
    <property type="entry name" value="Cytok_DH_C_sf"/>
</dbReference>
<evidence type="ECO:0000313" key="2">
    <source>
        <dbReference type="Proteomes" id="UP001610334"/>
    </source>
</evidence>
<keyword evidence="2" id="KW-1185">Reference proteome</keyword>
<evidence type="ECO:0000313" key="1">
    <source>
        <dbReference type="EMBL" id="KAL2815102.1"/>
    </source>
</evidence>
<organism evidence="1 2">
    <name type="scientific">Aspergillus granulosus</name>
    <dbReference type="NCBI Taxonomy" id="176169"/>
    <lineage>
        <taxon>Eukaryota</taxon>
        <taxon>Fungi</taxon>
        <taxon>Dikarya</taxon>
        <taxon>Ascomycota</taxon>
        <taxon>Pezizomycotina</taxon>
        <taxon>Eurotiomycetes</taxon>
        <taxon>Eurotiomycetidae</taxon>
        <taxon>Eurotiales</taxon>
        <taxon>Aspergillaceae</taxon>
        <taxon>Aspergillus</taxon>
        <taxon>Aspergillus subgen. Nidulantes</taxon>
    </lineage>
</organism>
<accession>A0ABR4HI63</accession>
<comment type="caution">
    <text evidence="1">The sequence shown here is derived from an EMBL/GenBank/DDBJ whole genome shotgun (WGS) entry which is preliminary data.</text>
</comment>
<proteinExistence type="predicted"/>
<dbReference type="Proteomes" id="UP001610334">
    <property type="component" value="Unassembled WGS sequence"/>
</dbReference>
<sequence>MDIVREAFGAIPGSRFLYAEDLPKDHYLHDRSKVFAGIPGNVALATRVYEKLRFDRVRKCQRNGDDMRDRWHSALKRLDAGESLNPEDVMMMNRWLYPDDAEADTFQRWKETATVVERELEQGKIIPLFSIGQGVEV</sequence>
<gene>
    <name evidence="1" type="ORF">BJX63DRAFT_430924</name>
</gene>
<dbReference type="Gene3D" id="3.40.462.10">
    <property type="entry name" value="FAD-linked oxidases, C-terminal domain"/>
    <property type="match status" value="1"/>
</dbReference>
<dbReference type="EMBL" id="JBFXLT010000029">
    <property type="protein sequence ID" value="KAL2815102.1"/>
    <property type="molecule type" value="Genomic_DNA"/>
</dbReference>
<reference evidence="1 2" key="1">
    <citation type="submission" date="2024-07" db="EMBL/GenBank/DDBJ databases">
        <title>Section-level genome sequencing and comparative genomics of Aspergillus sections Usti and Cavernicolus.</title>
        <authorList>
            <consortium name="Lawrence Berkeley National Laboratory"/>
            <person name="Nybo J.L."/>
            <person name="Vesth T.C."/>
            <person name="Theobald S."/>
            <person name="Frisvad J.C."/>
            <person name="Larsen T.O."/>
            <person name="Kjaerboelling I."/>
            <person name="Rothschild-Mancinelli K."/>
            <person name="Lyhne E.K."/>
            <person name="Kogle M.E."/>
            <person name="Barry K."/>
            <person name="Clum A."/>
            <person name="Na H."/>
            <person name="Ledsgaard L."/>
            <person name="Lin J."/>
            <person name="Lipzen A."/>
            <person name="Kuo A."/>
            <person name="Riley R."/>
            <person name="Mondo S."/>
            <person name="Labutti K."/>
            <person name="Haridas S."/>
            <person name="Pangalinan J."/>
            <person name="Salamov A.A."/>
            <person name="Simmons B.A."/>
            <person name="Magnuson J.K."/>
            <person name="Chen J."/>
            <person name="Drula E."/>
            <person name="Henrissat B."/>
            <person name="Wiebenga A."/>
            <person name="Lubbers R.J."/>
            <person name="Gomes A.C."/>
            <person name="Makela M.R."/>
            <person name="Stajich J."/>
            <person name="Grigoriev I.V."/>
            <person name="Mortensen U.H."/>
            <person name="De Vries R.P."/>
            <person name="Baker S.E."/>
            <person name="Andersen M.R."/>
        </authorList>
    </citation>
    <scope>NUCLEOTIDE SEQUENCE [LARGE SCALE GENOMIC DNA]</scope>
    <source>
        <strain evidence="1 2">CBS 588.65</strain>
    </source>
</reference>